<dbReference type="Proteomes" id="UP000790709">
    <property type="component" value="Unassembled WGS sequence"/>
</dbReference>
<keyword evidence="2" id="KW-1185">Reference proteome</keyword>
<name>A0ACB8B5L2_9AGAM</name>
<sequence>MKNTLNTPKNGVPICGNPQRQKTVLARTSQTSDPRAPKRQKLDLVETIASGSRLSNPPRPAQPDGVNATPAKRSRAAYNSDSEIQETSRPKVSKNPPRQSHPSTSAEILVIQDSDEDTGVHVSRPRSPSSPDPMLLTPNEHQSTEIHDFQTKPFKMQPRKKAKAREGTNHFDHPI</sequence>
<organism evidence="1 2">
    <name type="scientific">Leucogyrophana mollusca</name>
    <dbReference type="NCBI Taxonomy" id="85980"/>
    <lineage>
        <taxon>Eukaryota</taxon>
        <taxon>Fungi</taxon>
        <taxon>Dikarya</taxon>
        <taxon>Basidiomycota</taxon>
        <taxon>Agaricomycotina</taxon>
        <taxon>Agaricomycetes</taxon>
        <taxon>Agaricomycetidae</taxon>
        <taxon>Boletales</taxon>
        <taxon>Boletales incertae sedis</taxon>
        <taxon>Leucogyrophana</taxon>
    </lineage>
</organism>
<gene>
    <name evidence="1" type="ORF">BV22DRAFT_801145</name>
</gene>
<proteinExistence type="predicted"/>
<comment type="caution">
    <text evidence="1">The sequence shown here is derived from an EMBL/GenBank/DDBJ whole genome shotgun (WGS) entry which is preliminary data.</text>
</comment>
<dbReference type="EMBL" id="MU266577">
    <property type="protein sequence ID" value="KAH7920478.1"/>
    <property type="molecule type" value="Genomic_DNA"/>
</dbReference>
<evidence type="ECO:0000313" key="2">
    <source>
        <dbReference type="Proteomes" id="UP000790709"/>
    </source>
</evidence>
<reference evidence="1" key="1">
    <citation type="journal article" date="2021" name="New Phytol.">
        <title>Evolutionary innovations through gain and loss of genes in the ectomycorrhizal Boletales.</title>
        <authorList>
            <person name="Wu G."/>
            <person name="Miyauchi S."/>
            <person name="Morin E."/>
            <person name="Kuo A."/>
            <person name="Drula E."/>
            <person name="Varga T."/>
            <person name="Kohler A."/>
            <person name="Feng B."/>
            <person name="Cao Y."/>
            <person name="Lipzen A."/>
            <person name="Daum C."/>
            <person name="Hundley H."/>
            <person name="Pangilinan J."/>
            <person name="Johnson J."/>
            <person name="Barry K."/>
            <person name="LaButti K."/>
            <person name="Ng V."/>
            <person name="Ahrendt S."/>
            <person name="Min B."/>
            <person name="Choi I.G."/>
            <person name="Park H."/>
            <person name="Plett J.M."/>
            <person name="Magnuson J."/>
            <person name="Spatafora J.W."/>
            <person name="Nagy L.G."/>
            <person name="Henrissat B."/>
            <person name="Grigoriev I.V."/>
            <person name="Yang Z.L."/>
            <person name="Xu J."/>
            <person name="Martin F.M."/>
        </authorList>
    </citation>
    <scope>NUCLEOTIDE SEQUENCE</scope>
    <source>
        <strain evidence="1">KUC20120723A-06</strain>
    </source>
</reference>
<accession>A0ACB8B5L2</accession>
<protein>
    <submittedName>
        <fullName evidence="1">Uncharacterized protein</fullName>
    </submittedName>
</protein>
<evidence type="ECO:0000313" key="1">
    <source>
        <dbReference type="EMBL" id="KAH7920478.1"/>
    </source>
</evidence>